<keyword evidence="1" id="KW-0597">Phosphoprotein</keyword>
<dbReference type="EMBL" id="PRLP01000015">
    <property type="protein sequence ID" value="PPC78520.1"/>
    <property type="molecule type" value="Genomic_DNA"/>
</dbReference>
<dbReference type="AlphaFoldDB" id="A0A2S5KUT2"/>
<feature type="domain" description="Response regulatory" evidence="2">
    <location>
        <begin position="21"/>
        <end position="146"/>
    </location>
</feature>
<feature type="modified residue" description="4-aspartylphosphate" evidence="1">
    <location>
        <position position="77"/>
    </location>
</feature>
<dbReference type="Pfam" id="PF11849">
    <property type="entry name" value="DUF3369"/>
    <property type="match status" value="1"/>
</dbReference>
<dbReference type="PANTHER" id="PTHR45228:SF9">
    <property type="entry name" value="3'3'-CGAMP-SPECIFIC PHOSPHODIESTERASE 2"/>
    <property type="match status" value="1"/>
</dbReference>
<dbReference type="Gene3D" id="1.10.3210.10">
    <property type="entry name" value="Hypothetical protein af1432"/>
    <property type="match status" value="1"/>
</dbReference>
<dbReference type="Gene3D" id="3.40.50.2300">
    <property type="match status" value="1"/>
</dbReference>
<dbReference type="Pfam" id="PF13487">
    <property type="entry name" value="HD_5"/>
    <property type="match status" value="1"/>
</dbReference>
<dbReference type="InterPro" id="IPR037522">
    <property type="entry name" value="HD_GYP_dom"/>
</dbReference>
<protein>
    <submittedName>
        <fullName evidence="4">Metal-dependent phosphohydrolase</fullName>
    </submittedName>
</protein>
<evidence type="ECO:0000259" key="2">
    <source>
        <dbReference type="PROSITE" id="PS50110"/>
    </source>
</evidence>
<reference evidence="4 5" key="1">
    <citation type="submission" date="2018-02" db="EMBL/GenBank/DDBJ databases">
        <title>novel marine gammaproteobacteria from coastal saline agro ecosystem.</title>
        <authorList>
            <person name="Krishnan R."/>
            <person name="Ramesh Kumar N."/>
        </authorList>
    </citation>
    <scope>NUCLEOTIDE SEQUENCE [LARGE SCALE GENOMIC DNA]</scope>
    <source>
        <strain evidence="4 5">228</strain>
    </source>
</reference>
<comment type="caution">
    <text evidence="4">The sequence shown here is derived from an EMBL/GenBank/DDBJ whole genome shotgun (WGS) entry which is preliminary data.</text>
</comment>
<sequence>MSDDLFAPERAEEGPSRQPWYVLIVDDEAEVHRITRLALQDFQFDGRGLNFISAYTGTEARLLLKSRHQDIAVALLDVVMESDDAGLTLVDFIRNDLDNQHMRLVLRTGQPGQAPEHRVIVNYDINDYKAKTELTAQKLSTLMYTSLRGYRDIMTIEANRRGLTQVIQASADIFQRQSLIPLLDGVIEQLIALVKMDKGLLLERRRHFAARTEGLDLEVLVASDGYNHLSGMSTDDILAPAERGLIREAIARNQHIFTDEGAVLLCCNNLERSLVLFLEGGKPIDQMDRHLLELFIHNVAIAFDNVRLNSEVEETQREIVYLLGETVETRSHETGNHVKRVAEFCYLLATLSGMSEEEANILRYASPLHDLGKIGIPDHILHKPGRHDHDEREIMQTHASLGHSLLSRSQRPILHAASIIAHQHHEKWDGSGYPLGKKGEDIHIFGRIVALADVFDALCSERCYKPAWSTADALAFIQEQSGKHFDPALVQVFMAHIDDFLRIRAAYGD</sequence>
<dbReference type="InterPro" id="IPR021800">
    <property type="entry name" value="DUF3369"/>
</dbReference>
<dbReference type="SMART" id="SM00471">
    <property type="entry name" value="HDc"/>
    <property type="match status" value="1"/>
</dbReference>
<evidence type="ECO:0000313" key="4">
    <source>
        <dbReference type="EMBL" id="PPC78520.1"/>
    </source>
</evidence>
<dbReference type="GO" id="GO:0000160">
    <property type="term" value="P:phosphorelay signal transduction system"/>
    <property type="evidence" value="ECO:0007669"/>
    <property type="project" value="InterPro"/>
</dbReference>
<dbReference type="PROSITE" id="PS50110">
    <property type="entry name" value="RESPONSE_REGULATORY"/>
    <property type="match status" value="1"/>
</dbReference>
<gene>
    <name evidence="4" type="ORF">C4K68_05620</name>
</gene>
<dbReference type="InterPro" id="IPR001789">
    <property type="entry name" value="Sig_transdc_resp-reg_receiver"/>
</dbReference>
<dbReference type="PROSITE" id="PS51832">
    <property type="entry name" value="HD_GYP"/>
    <property type="match status" value="1"/>
</dbReference>
<proteinExistence type="predicted"/>
<evidence type="ECO:0000256" key="1">
    <source>
        <dbReference type="PROSITE-ProRule" id="PRU00169"/>
    </source>
</evidence>
<accession>A0A2S5KUT2</accession>
<dbReference type="SUPFAM" id="SSF109604">
    <property type="entry name" value="HD-domain/PDEase-like"/>
    <property type="match status" value="1"/>
</dbReference>
<dbReference type="SUPFAM" id="SSF52172">
    <property type="entry name" value="CheY-like"/>
    <property type="match status" value="1"/>
</dbReference>
<feature type="domain" description="HD-GYP" evidence="3">
    <location>
        <begin position="312"/>
        <end position="509"/>
    </location>
</feature>
<dbReference type="InterPro" id="IPR052020">
    <property type="entry name" value="Cyclic_di-GMP/3'3'-cGAMP_PDE"/>
</dbReference>
<organism evidence="4 5">
    <name type="scientific">Proteobacteria bacterium 228</name>
    <dbReference type="NCBI Taxonomy" id="2083153"/>
    <lineage>
        <taxon>Bacteria</taxon>
        <taxon>Pseudomonadati</taxon>
        <taxon>Pseudomonadota</taxon>
    </lineage>
</organism>
<evidence type="ECO:0000259" key="3">
    <source>
        <dbReference type="PROSITE" id="PS51832"/>
    </source>
</evidence>
<dbReference type="Proteomes" id="UP000238196">
    <property type="component" value="Unassembled WGS sequence"/>
</dbReference>
<dbReference type="InterPro" id="IPR003607">
    <property type="entry name" value="HD/PDEase_dom"/>
</dbReference>
<evidence type="ECO:0000313" key="5">
    <source>
        <dbReference type="Proteomes" id="UP000238196"/>
    </source>
</evidence>
<name>A0A2S5KUT2_9PROT</name>
<dbReference type="PANTHER" id="PTHR45228">
    <property type="entry name" value="CYCLIC DI-GMP PHOSPHODIESTERASE TM_0186-RELATED"/>
    <property type="match status" value="1"/>
</dbReference>
<dbReference type="CDD" id="cd00077">
    <property type="entry name" value="HDc"/>
    <property type="match status" value="1"/>
</dbReference>
<dbReference type="InterPro" id="IPR011006">
    <property type="entry name" value="CheY-like_superfamily"/>
</dbReference>
<dbReference type="GO" id="GO:0008081">
    <property type="term" value="F:phosphoric diester hydrolase activity"/>
    <property type="evidence" value="ECO:0007669"/>
    <property type="project" value="UniProtKB-ARBA"/>
</dbReference>
<dbReference type="OrthoDB" id="9816273at2"/>